<dbReference type="HOGENOM" id="CLU_025359_2_0_1"/>
<dbReference type="GO" id="GO:0016020">
    <property type="term" value="C:membrane"/>
    <property type="evidence" value="ECO:0007669"/>
    <property type="project" value="InterPro"/>
</dbReference>
<feature type="transmembrane region" description="Helical" evidence="4">
    <location>
        <begin position="136"/>
        <end position="156"/>
    </location>
</feature>
<evidence type="ECO:0000256" key="1">
    <source>
        <dbReference type="ARBA" id="ARBA00022692"/>
    </source>
</evidence>
<name>A0A0E0B371_9ORYZ</name>
<reference evidence="5" key="1">
    <citation type="submission" date="2015-04" db="UniProtKB">
        <authorList>
            <consortium name="EnsemblPlants"/>
        </authorList>
    </citation>
    <scope>IDENTIFICATION</scope>
</reference>
<dbReference type="STRING" id="40148.A0A0E0B371"/>
<dbReference type="EnsemblPlants" id="OGLUM09G11280.1">
    <property type="protein sequence ID" value="OGLUM09G11280.1"/>
    <property type="gene ID" value="OGLUM09G11280"/>
</dbReference>
<feature type="transmembrane region" description="Helical" evidence="4">
    <location>
        <begin position="275"/>
        <end position="296"/>
    </location>
</feature>
<evidence type="ECO:0000313" key="5">
    <source>
        <dbReference type="EnsemblPlants" id="OGLUM09G11280.1"/>
    </source>
</evidence>
<dbReference type="Proteomes" id="UP000026961">
    <property type="component" value="Chromosome 9"/>
</dbReference>
<dbReference type="InterPro" id="IPR030184">
    <property type="entry name" value="WAT1-related"/>
</dbReference>
<evidence type="ECO:0000313" key="6">
    <source>
        <dbReference type="Proteomes" id="UP000026961"/>
    </source>
</evidence>
<evidence type="ECO:0008006" key="7">
    <source>
        <dbReference type="Google" id="ProtNLM"/>
    </source>
</evidence>
<dbReference type="GO" id="GO:0022857">
    <property type="term" value="F:transmembrane transporter activity"/>
    <property type="evidence" value="ECO:0007669"/>
    <property type="project" value="InterPro"/>
</dbReference>
<feature type="transmembrane region" description="Helical" evidence="4">
    <location>
        <begin position="246"/>
        <end position="269"/>
    </location>
</feature>
<evidence type="ECO:0000256" key="3">
    <source>
        <dbReference type="ARBA" id="ARBA00023136"/>
    </source>
</evidence>
<organism evidence="5">
    <name type="scientific">Oryza glumipatula</name>
    <dbReference type="NCBI Taxonomy" id="40148"/>
    <lineage>
        <taxon>Eukaryota</taxon>
        <taxon>Viridiplantae</taxon>
        <taxon>Streptophyta</taxon>
        <taxon>Embryophyta</taxon>
        <taxon>Tracheophyta</taxon>
        <taxon>Spermatophyta</taxon>
        <taxon>Magnoliopsida</taxon>
        <taxon>Liliopsida</taxon>
        <taxon>Poales</taxon>
        <taxon>Poaceae</taxon>
        <taxon>BOP clade</taxon>
        <taxon>Oryzoideae</taxon>
        <taxon>Oryzeae</taxon>
        <taxon>Oryzinae</taxon>
        <taxon>Oryza</taxon>
    </lineage>
</organism>
<keyword evidence="1 4" id="KW-0812">Transmembrane</keyword>
<feature type="transmembrane region" description="Helical" evidence="4">
    <location>
        <begin position="213"/>
        <end position="234"/>
    </location>
</feature>
<dbReference type="Gramene" id="OGLUM09G11280.1">
    <property type="protein sequence ID" value="OGLUM09G11280.1"/>
    <property type="gene ID" value="OGLUM09G11280"/>
</dbReference>
<feature type="transmembrane region" description="Helical" evidence="4">
    <location>
        <begin position="177"/>
        <end position="201"/>
    </location>
</feature>
<reference evidence="5" key="2">
    <citation type="submission" date="2018-05" db="EMBL/GenBank/DDBJ databases">
        <title>OgluRS3 (Oryza glumaepatula Reference Sequence Version 3).</title>
        <authorList>
            <person name="Zhang J."/>
            <person name="Kudrna D."/>
            <person name="Lee S."/>
            <person name="Talag J."/>
            <person name="Welchert J."/>
            <person name="Wing R.A."/>
        </authorList>
    </citation>
    <scope>NUCLEOTIDE SEQUENCE [LARGE SCALE GENOMIC DNA]</scope>
</reference>
<evidence type="ECO:0000256" key="4">
    <source>
        <dbReference type="SAM" id="Phobius"/>
    </source>
</evidence>
<proteinExistence type="predicted"/>
<evidence type="ECO:0000256" key="2">
    <source>
        <dbReference type="ARBA" id="ARBA00022989"/>
    </source>
</evidence>
<dbReference type="PANTHER" id="PTHR31218">
    <property type="entry name" value="WAT1-RELATED PROTEIN"/>
    <property type="match status" value="1"/>
</dbReference>
<accession>A0A0E0B371</accession>
<keyword evidence="2 4" id="KW-1133">Transmembrane helix</keyword>
<protein>
    <recommendedName>
        <fullName evidence="7">WAT1-related protein</fullName>
    </recommendedName>
</protein>
<sequence>MALMLAAAAREWTPCAAMVAAQCIYAAMTLWAKAMFGRGVSPVIFVVYRQAIGTLVLVPITLLANSEGDEEPWDDRLVLGVYDGFARGDGKPEPDLPRAASGLVIHGDGHDQFDTRDNFLDGSVSRERVNVRERGTMAKISGTIVCVGGAMAMAFFKGPKLLNYTLGDLNMLLHSPAISKWVLGALCLVVSSSCWSLWLILQVPICKFYVDPLSLSAWTCFFSTLQCAALAVFLVPDANAWKIHSLFELSSYAFAGVFGSGVCFYLQSWCISVRGPLYSAILMGAAAVITGLYVVLWGKADDMKRRSEPATAAAKPCSDSCRDVERTAAEEPLLADAVSSDQL</sequence>
<keyword evidence="6" id="KW-1185">Reference proteome</keyword>
<dbReference type="eggNOG" id="ENOG502QPWM">
    <property type="taxonomic scope" value="Eukaryota"/>
</dbReference>
<dbReference type="AlphaFoldDB" id="A0A0E0B371"/>
<keyword evidence="3 4" id="KW-0472">Membrane</keyword>